<evidence type="ECO:0000313" key="3">
    <source>
        <dbReference type="Proteomes" id="UP001630127"/>
    </source>
</evidence>
<evidence type="ECO:0000256" key="1">
    <source>
        <dbReference type="SAM" id="MobiDB-lite"/>
    </source>
</evidence>
<accession>A0ABD3A6W1</accession>
<evidence type="ECO:0000313" key="2">
    <source>
        <dbReference type="EMBL" id="KAL3527474.1"/>
    </source>
</evidence>
<reference evidence="2 3" key="1">
    <citation type="submission" date="2024-11" db="EMBL/GenBank/DDBJ databases">
        <title>A near-complete genome assembly of Cinchona calisaya.</title>
        <authorList>
            <person name="Lian D.C."/>
            <person name="Zhao X.W."/>
            <person name="Wei L."/>
        </authorList>
    </citation>
    <scope>NUCLEOTIDE SEQUENCE [LARGE SCALE GENOMIC DNA]</scope>
    <source>
        <tissue evidence="2">Nenye</tissue>
    </source>
</reference>
<organism evidence="2 3">
    <name type="scientific">Cinchona calisaya</name>
    <dbReference type="NCBI Taxonomy" id="153742"/>
    <lineage>
        <taxon>Eukaryota</taxon>
        <taxon>Viridiplantae</taxon>
        <taxon>Streptophyta</taxon>
        <taxon>Embryophyta</taxon>
        <taxon>Tracheophyta</taxon>
        <taxon>Spermatophyta</taxon>
        <taxon>Magnoliopsida</taxon>
        <taxon>eudicotyledons</taxon>
        <taxon>Gunneridae</taxon>
        <taxon>Pentapetalae</taxon>
        <taxon>asterids</taxon>
        <taxon>lamiids</taxon>
        <taxon>Gentianales</taxon>
        <taxon>Rubiaceae</taxon>
        <taxon>Cinchonoideae</taxon>
        <taxon>Cinchoneae</taxon>
        <taxon>Cinchona</taxon>
    </lineage>
</organism>
<sequence length="140" mass="15257">MVEVKLVEPLESGNQDGTKEIGEICSNETLGTNKNGTNTNKKKQKGQKKNKEGQDSSIGSSTGPVERNPAKGKAVMTSQDGQRRITRSMSKGVTIGENVQITTEESSSEEISSPIKDSRKQPIMATQIENDRKEKLSYEA</sequence>
<feature type="compositionally biased region" description="Low complexity" evidence="1">
    <location>
        <begin position="101"/>
        <end position="113"/>
    </location>
</feature>
<comment type="caution">
    <text evidence="2">The sequence shown here is derived from an EMBL/GenBank/DDBJ whole genome shotgun (WGS) entry which is preliminary data.</text>
</comment>
<name>A0ABD3A6W1_9GENT</name>
<dbReference type="AlphaFoldDB" id="A0ABD3A6W1"/>
<protein>
    <submittedName>
        <fullName evidence="2">Uncharacterized protein</fullName>
    </submittedName>
</protein>
<feature type="compositionally biased region" description="Basic and acidic residues" evidence="1">
    <location>
        <begin position="129"/>
        <end position="140"/>
    </location>
</feature>
<dbReference type="Proteomes" id="UP001630127">
    <property type="component" value="Unassembled WGS sequence"/>
</dbReference>
<keyword evidence="3" id="KW-1185">Reference proteome</keyword>
<dbReference type="EMBL" id="JBJUIK010000005">
    <property type="protein sequence ID" value="KAL3527474.1"/>
    <property type="molecule type" value="Genomic_DNA"/>
</dbReference>
<gene>
    <name evidence="2" type="ORF">ACH5RR_012130</name>
</gene>
<proteinExistence type="predicted"/>
<feature type="region of interest" description="Disordered" evidence="1">
    <location>
        <begin position="1"/>
        <end position="140"/>
    </location>
</feature>